<sequence>MTSDEYFPDIGILKQRGLLPETYECVYVTGSIIRGWGNAGSDYDLYVISDRPWVSDTADFVKGTNGRHPIALETTKVAERAWDLEYWLSEQVEALLARVGWDEYRRHGASAGPVTVPERDFLERLLYAVPLHGADWWQEHRERVEQSAFQAIMVGRAARLAGEAIEDAVGMLRSGDHRSAVLAARIAFTYVVDALLTAAGDYSRNPKWHARRFQEVESTLLSSNEYWAIETMRDYSEDRPGAWVERVLDVCRRISKAVSADERWAGPATTG</sequence>
<gene>
    <name evidence="1" type="ORF">AQI95_41445</name>
</gene>
<protein>
    <recommendedName>
        <fullName evidence="3">Polymerase nucleotidyl transferase domain-containing protein</fullName>
    </recommendedName>
</protein>
<dbReference type="OrthoDB" id="4162222at2"/>
<organism evidence="1 2">
    <name type="scientific">Streptomyces yokosukanensis</name>
    <dbReference type="NCBI Taxonomy" id="67386"/>
    <lineage>
        <taxon>Bacteria</taxon>
        <taxon>Bacillati</taxon>
        <taxon>Actinomycetota</taxon>
        <taxon>Actinomycetes</taxon>
        <taxon>Kitasatosporales</taxon>
        <taxon>Streptomycetaceae</taxon>
        <taxon>Streptomyces</taxon>
    </lineage>
</organism>
<dbReference type="SUPFAM" id="SSF81301">
    <property type="entry name" value="Nucleotidyltransferase"/>
    <property type="match status" value="1"/>
</dbReference>
<accession>A0A101NRU5</accession>
<comment type="caution">
    <text evidence="1">The sequence shown here is derived from an EMBL/GenBank/DDBJ whole genome shotgun (WGS) entry which is preliminary data.</text>
</comment>
<proteinExistence type="predicted"/>
<evidence type="ECO:0008006" key="3">
    <source>
        <dbReference type="Google" id="ProtNLM"/>
    </source>
</evidence>
<dbReference type="EMBL" id="LMWN01000079">
    <property type="protein sequence ID" value="KUM98056.1"/>
    <property type="molecule type" value="Genomic_DNA"/>
</dbReference>
<reference evidence="1 2" key="1">
    <citation type="submission" date="2015-10" db="EMBL/GenBank/DDBJ databases">
        <title>Draft genome sequence of Streptomyces yokosukanensis DSM 40224, type strain for the species Streptomyces yokosukanensis.</title>
        <authorList>
            <person name="Ruckert C."/>
            <person name="Winkler A."/>
            <person name="Kalinowski J."/>
            <person name="Kampfer P."/>
            <person name="Glaeser S."/>
        </authorList>
    </citation>
    <scope>NUCLEOTIDE SEQUENCE [LARGE SCALE GENOMIC DNA]</scope>
    <source>
        <strain evidence="1 2">DSM 40224</strain>
    </source>
</reference>
<evidence type="ECO:0000313" key="2">
    <source>
        <dbReference type="Proteomes" id="UP000053127"/>
    </source>
</evidence>
<dbReference type="InterPro" id="IPR043519">
    <property type="entry name" value="NT_sf"/>
</dbReference>
<dbReference type="Proteomes" id="UP000053127">
    <property type="component" value="Unassembled WGS sequence"/>
</dbReference>
<dbReference type="STRING" id="67386.AQI95_41445"/>
<keyword evidence="2" id="KW-1185">Reference proteome</keyword>
<evidence type="ECO:0000313" key="1">
    <source>
        <dbReference type="EMBL" id="KUM98056.1"/>
    </source>
</evidence>
<dbReference type="AlphaFoldDB" id="A0A101NRU5"/>
<dbReference type="RefSeq" id="WP_067136316.1">
    <property type="nucleotide sequence ID" value="NZ_KQ948236.1"/>
</dbReference>
<name>A0A101NRU5_9ACTN</name>